<dbReference type="Pfam" id="PF03629">
    <property type="entry name" value="SASA"/>
    <property type="match status" value="1"/>
</dbReference>
<dbReference type="PANTHER" id="PTHR31988">
    <property type="entry name" value="ESTERASE, PUTATIVE (DUF303)-RELATED"/>
    <property type="match status" value="1"/>
</dbReference>
<dbReference type="InterPro" id="IPR036514">
    <property type="entry name" value="SGNH_hydro_sf"/>
</dbReference>
<reference evidence="4" key="1">
    <citation type="journal article" date="2019" name="Int. J. Syst. Evol. Microbiol.">
        <title>The Global Catalogue of Microorganisms (GCM) 10K type strain sequencing project: providing services to taxonomists for standard genome sequencing and annotation.</title>
        <authorList>
            <consortium name="The Broad Institute Genomics Platform"/>
            <consortium name="The Broad Institute Genome Sequencing Center for Infectious Disease"/>
            <person name="Wu L."/>
            <person name="Ma J."/>
        </authorList>
    </citation>
    <scope>NUCLEOTIDE SEQUENCE [LARGE SCALE GENOMIC DNA]</scope>
    <source>
        <strain evidence="4">CCUG 71848</strain>
    </source>
</reference>
<feature type="domain" description="Sialate O-acetylesterase" evidence="2">
    <location>
        <begin position="11"/>
        <end position="250"/>
    </location>
</feature>
<dbReference type="InterPro" id="IPR052940">
    <property type="entry name" value="Carb_Esterase_6"/>
</dbReference>
<dbReference type="Proteomes" id="UP001597156">
    <property type="component" value="Unassembled WGS sequence"/>
</dbReference>
<dbReference type="SUPFAM" id="SSF52266">
    <property type="entry name" value="SGNH hydrolase"/>
    <property type="match status" value="1"/>
</dbReference>
<dbReference type="EMBL" id="JBHTLH010000005">
    <property type="protein sequence ID" value="MFD1124181.1"/>
    <property type="molecule type" value="Genomic_DNA"/>
</dbReference>
<evidence type="ECO:0000256" key="1">
    <source>
        <dbReference type="ARBA" id="ARBA00022801"/>
    </source>
</evidence>
<sequence>MATNAKKLTIISAGQSNIDGRVPSSKLPAYLSLPLAGCHYCSDKTPQHEQGIFQDELKESDLSDHRWGFDLITYYYLLHQSDCQDLHVIKWTEGGTSIDPTGDGDNHWTTHFDELADRSHSLLLGFTNLIKTCQQTQHNHLDIKAMLWHQGEADRASYSKVAAENYYQNLKDVFAYCRQVVGNPELPIICGTVSHNSKQYDAQVEKATIQVASEDPNIHLIDMQNGQLLDDFHFNAASSELFGKRVYNTLIDEQIVTGKRLADITAHVY</sequence>
<protein>
    <submittedName>
        <fullName evidence="3">Sialate O-acetylesterase</fullName>
    </submittedName>
</protein>
<comment type="caution">
    <text evidence="3">The sequence shown here is derived from an EMBL/GenBank/DDBJ whole genome shotgun (WGS) entry which is preliminary data.</text>
</comment>
<keyword evidence="1" id="KW-0378">Hydrolase</keyword>
<evidence type="ECO:0000259" key="2">
    <source>
        <dbReference type="Pfam" id="PF03629"/>
    </source>
</evidence>
<dbReference type="RefSeq" id="WP_121977785.1">
    <property type="nucleotide sequence ID" value="NZ_JBHTLH010000005.1"/>
</dbReference>
<keyword evidence="4" id="KW-1185">Reference proteome</keyword>
<dbReference type="Gene3D" id="3.40.50.1110">
    <property type="entry name" value="SGNH hydrolase"/>
    <property type="match status" value="1"/>
</dbReference>
<dbReference type="InterPro" id="IPR005181">
    <property type="entry name" value="SASA"/>
</dbReference>
<evidence type="ECO:0000313" key="4">
    <source>
        <dbReference type="Proteomes" id="UP001597156"/>
    </source>
</evidence>
<organism evidence="3 4">
    <name type="scientific">Lentilactobacillus raoultii</name>
    <dbReference type="NCBI Taxonomy" id="1987503"/>
    <lineage>
        <taxon>Bacteria</taxon>
        <taxon>Bacillati</taxon>
        <taxon>Bacillota</taxon>
        <taxon>Bacilli</taxon>
        <taxon>Lactobacillales</taxon>
        <taxon>Lactobacillaceae</taxon>
        <taxon>Lentilactobacillus</taxon>
    </lineage>
</organism>
<dbReference type="PANTHER" id="PTHR31988:SF19">
    <property type="entry name" value="9-O-ACETYL-N-ACETYLNEURAMINIC ACID DEACETYLASE-RELATED"/>
    <property type="match status" value="1"/>
</dbReference>
<accession>A0ABW3PGU3</accession>
<evidence type="ECO:0000313" key="3">
    <source>
        <dbReference type="EMBL" id="MFD1124181.1"/>
    </source>
</evidence>
<name>A0ABW3PGU3_9LACO</name>
<gene>
    <name evidence="3" type="ORF">ACFQ22_02230</name>
</gene>
<proteinExistence type="predicted"/>